<dbReference type="InterPro" id="IPR014710">
    <property type="entry name" value="RmlC-like_jellyroll"/>
</dbReference>
<dbReference type="Pfam" id="PF02311">
    <property type="entry name" value="AraC_binding"/>
    <property type="match status" value="1"/>
</dbReference>
<name>A0ABV2UBI1_9ACTN</name>
<dbReference type="InterPro" id="IPR018060">
    <property type="entry name" value="HTH_AraC"/>
</dbReference>
<feature type="domain" description="HTH araC/xylS-type" evidence="5">
    <location>
        <begin position="169"/>
        <end position="266"/>
    </location>
</feature>
<dbReference type="InterPro" id="IPR009057">
    <property type="entry name" value="Homeodomain-like_sf"/>
</dbReference>
<dbReference type="Gene3D" id="1.10.10.60">
    <property type="entry name" value="Homeodomain-like"/>
    <property type="match status" value="1"/>
</dbReference>
<dbReference type="SMART" id="SM00342">
    <property type="entry name" value="HTH_ARAC"/>
    <property type="match status" value="1"/>
</dbReference>
<sequence length="277" mass="30020">MPTPVESAPMYGKSEQRDDYQDVPRPVAAMARDLPDGHHIPPHEHRRAQLIYGTTGAITVVTDHGAWVVPATRGVWVPAGLSHAMTCAGAVAMRTLYIEPQPDWRLPADPTVVSVSPLLRELVDEATRLPVEYERAGRDGKVMELLLLLLAPRPVPPLHLPASADPQLFGLCDAIRQAPGRPWTTSAAAAYTHMSPRSLQRRFTAATGLSLARWVQQARLVHAVTLLARNTPVTAVATGLGYATPSAFTAMFRRALGTTPSAYFADGEEAHRRAGPQ</sequence>
<dbReference type="SUPFAM" id="SSF51182">
    <property type="entry name" value="RmlC-like cupins"/>
    <property type="match status" value="1"/>
</dbReference>
<evidence type="ECO:0000256" key="4">
    <source>
        <dbReference type="SAM" id="MobiDB-lite"/>
    </source>
</evidence>
<evidence type="ECO:0000313" key="6">
    <source>
        <dbReference type="EMBL" id="MET8435203.1"/>
    </source>
</evidence>
<dbReference type="EMBL" id="JBEXIP010000016">
    <property type="protein sequence ID" value="MET8435203.1"/>
    <property type="molecule type" value="Genomic_DNA"/>
</dbReference>
<dbReference type="CDD" id="cd06124">
    <property type="entry name" value="cupin_NimR-like_N"/>
    <property type="match status" value="1"/>
</dbReference>
<reference evidence="6 7" key="1">
    <citation type="submission" date="2024-06" db="EMBL/GenBank/DDBJ databases">
        <title>The Natural Products Discovery Center: Release of the First 8490 Sequenced Strains for Exploring Actinobacteria Biosynthetic Diversity.</title>
        <authorList>
            <person name="Kalkreuter E."/>
            <person name="Kautsar S.A."/>
            <person name="Yang D."/>
            <person name="Bader C.D."/>
            <person name="Teijaro C.N."/>
            <person name="Fluegel L."/>
            <person name="Davis C.M."/>
            <person name="Simpson J.R."/>
            <person name="Lauterbach L."/>
            <person name="Steele A.D."/>
            <person name="Gui C."/>
            <person name="Meng S."/>
            <person name="Li G."/>
            <person name="Viehrig K."/>
            <person name="Ye F."/>
            <person name="Su P."/>
            <person name="Kiefer A.F."/>
            <person name="Nichols A."/>
            <person name="Cepeda A.J."/>
            <person name="Yan W."/>
            <person name="Fan B."/>
            <person name="Jiang Y."/>
            <person name="Adhikari A."/>
            <person name="Zheng C.-J."/>
            <person name="Schuster L."/>
            <person name="Cowan T.M."/>
            <person name="Smanski M.J."/>
            <person name="Chevrette M.G."/>
            <person name="De Carvalho L.P.S."/>
            <person name="Shen B."/>
        </authorList>
    </citation>
    <scope>NUCLEOTIDE SEQUENCE [LARGE SCALE GENOMIC DNA]</scope>
    <source>
        <strain evidence="6 7">NPDC005137</strain>
    </source>
</reference>
<dbReference type="Gene3D" id="2.60.120.10">
    <property type="entry name" value="Jelly Rolls"/>
    <property type="match status" value="1"/>
</dbReference>
<dbReference type="Proteomes" id="UP001550044">
    <property type="component" value="Unassembled WGS sequence"/>
</dbReference>
<dbReference type="InterPro" id="IPR018062">
    <property type="entry name" value="HTH_AraC-typ_CS"/>
</dbReference>
<dbReference type="PROSITE" id="PS00041">
    <property type="entry name" value="HTH_ARAC_FAMILY_1"/>
    <property type="match status" value="1"/>
</dbReference>
<keyword evidence="1" id="KW-0805">Transcription regulation</keyword>
<proteinExistence type="predicted"/>
<dbReference type="SUPFAM" id="SSF46689">
    <property type="entry name" value="Homeodomain-like"/>
    <property type="match status" value="1"/>
</dbReference>
<keyword evidence="7" id="KW-1185">Reference proteome</keyword>
<evidence type="ECO:0000256" key="3">
    <source>
        <dbReference type="ARBA" id="ARBA00023163"/>
    </source>
</evidence>
<evidence type="ECO:0000313" key="7">
    <source>
        <dbReference type="Proteomes" id="UP001550044"/>
    </source>
</evidence>
<protein>
    <submittedName>
        <fullName evidence="6">Helix-turn-helix transcriptional regulator</fullName>
    </submittedName>
</protein>
<dbReference type="InterPro" id="IPR011051">
    <property type="entry name" value="RmlC_Cupin_sf"/>
</dbReference>
<feature type="region of interest" description="Disordered" evidence="4">
    <location>
        <begin position="1"/>
        <end position="21"/>
    </location>
</feature>
<evidence type="ECO:0000256" key="2">
    <source>
        <dbReference type="ARBA" id="ARBA00023125"/>
    </source>
</evidence>
<dbReference type="RefSeq" id="WP_356501074.1">
    <property type="nucleotide sequence ID" value="NZ_JBEXEF010000029.1"/>
</dbReference>
<comment type="caution">
    <text evidence="6">The sequence shown here is derived from an EMBL/GenBank/DDBJ whole genome shotgun (WGS) entry which is preliminary data.</text>
</comment>
<organism evidence="6 7">
    <name type="scientific">Streptomyces sp. 900116325</name>
    <dbReference type="NCBI Taxonomy" id="3154295"/>
    <lineage>
        <taxon>Bacteria</taxon>
        <taxon>Bacillati</taxon>
        <taxon>Actinomycetota</taxon>
        <taxon>Actinomycetes</taxon>
        <taxon>Kitasatosporales</taxon>
        <taxon>Streptomycetaceae</taxon>
        <taxon>Streptomyces</taxon>
    </lineage>
</organism>
<dbReference type="PROSITE" id="PS01124">
    <property type="entry name" value="HTH_ARAC_FAMILY_2"/>
    <property type="match status" value="1"/>
</dbReference>
<accession>A0ABV2UBI1</accession>
<dbReference type="Pfam" id="PF12833">
    <property type="entry name" value="HTH_18"/>
    <property type="match status" value="1"/>
</dbReference>
<evidence type="ECO:0000256" key="1">
    <source>
        <dbReference type="ARBA" id="ARBA00023015"/>
    </source>
</evidence>
<gene>
    <name evidence="6" type="ORF">ABZV61_20915</name>
</gene>
<evidence type="ECO:0000259" key="5">
    <source>
        <dbReference type="PROSITE" id="PS01124"/>
    </source>
</evidence>
<keyword evidence="2" id="KW-0238">DNA-binding</keyword>
<dbReference type="PANTHER" id="PTHR11019:SF159">
    <property type="entry name" value="TRANSCRIPTIONAL REGULATOR-RELATED"/>
    <property type="match status" value="1"/>
</dbReference>
<dbReference type="InterPro" id="IPR003313">
    <property type="entry name" value="AraC-bd"/>
</dbReference>
<dbReference type="PANTHER" id="PTHR11019">
    <property type="entry name" value="HTH-TYPE TRANSCRIPTIONAL REGULATOR NIMR"/>
    <property type="match status" value="1"/>
</dbReference>
<keyword evidence="3" id="KW-0804">Transcription</keyword>